<keyword evidence="1" id="KW-1133">Transmembrane helix</keyword>
<proteinExistence type="predicted"/>
<dbReference type="EMBL" id="CACVBM020001196">
    <property type="protein sequence ID" value="CAA7038619.1"/>
    <property type="molecule type" value="Genomic_DNA"/>
</dbReference>
<organism evidence="2 3">
    <name type="scientific">Microthlaspi erraticum</name>
    <dbReference type="NCBI Taxonomy" id="1685480"/>
    <lineage>
        <taxon>Eukaryota</taxon>
        <taxon>Viridiplantae</taxon>
        <taxon>Streptophyta</taxon>
        <taxon>Embryophyta</taxon>
        <taxon>Tracheophyta</taxon>
        <taxon>Spermatophyta</taxon>
        <taxon>Magnoliopsida</taxon>
        <taxon>eudicotyledons</taxon>
        <taxon>Gunneridae</taxon>
        <taxon>Pentapetalae</taxon>
        <taxon>rosids</taxon>
        <taxon>malvids</taxon>
        <taxon>Brassicales</taxon>
        <taxon>Brassicaceae</taxon>
        <taxon>Coluteocarpeae</taxon>
        <taxon>Microthlaspi</taxon>
    </lineage>
</organism>
<evidence type="ECO:0000256" key="1">
    <source>
        <dbReference type="SAM" id="Phobius"/>
    </source>
</evidence>
<keyword evidence="1" id="KW-0472">Membrane</keyword>
<comment type="caution">
    <text evidence="2">The sequence shown here is derived from an EMBL/GenBank/DDBJ whole genome shotgun (WGS) entry which is preliminary data.</text>
</comment>
<keyword evidence="3" id="KW-1185">Reference proteome</keyword>
<sequence length="221" mass="25191">MVFKSRIKWIALFVMILSVGSLVVHLSMTKSSGVQLAYYARDTLWQDFDSLLGAQDFRNKHLWRPVKSLETLQPYANPRISFPAPSSKNNGFIYAKIFGGFDKIRSSYKYLFIILLLPEYYITNRNKNVDCFKHWVILYKEHLEASVALLRKLVDEGRITPLNYYYHHHLTVNRTVRLKPSLKEEPLPGESGDLKMARTTAVFLAAAGGIAGSALSSCFPL</sequence>
<reference evidence="2" key="1">
    <citation type="submission" date="2020-01" db="EMBL/GenBank/DDBJ databases">
        <authorList>
            <person name="Mishra B."/>
        </authorList>
    </citation>
    <scope>NUCLEOTIDE SEQUENCE [LARGE SCALE GENOMIC DNA]</scope>
</reference>
<keyword evidence="1" id="KW-0812">Transmembrane</keyword>
<evidence type="ECO:0000313" key="3">
    <source>
        <dbReference type="Proteomes" id="UP000467841"/>
    </source>
</evidence>
<dbReference type="Proteomes" id="UP000467841">
    <property type="component" value="Unassembled WGS sequence"/>
</dbReference>
<evidence type="ECO:0000313" key="2">
    <source>
        <dbReference type="EMBL" id="CAA7038619.1"/>
    </source>
</evidence>
<name>A0A6D2JN31_9BRAS</name>
<gene>
    <name evidence="2" type="ORF">MERR_LOCUS25854</name>
</gene>
<dbReference type="AlphaFoldDB" id="A0A6D2JN31"/>
<protein>
    <submittedName>
        <fullName evidence="2">Uncharacterized protein</fullName>
    </submittedName>
</protein>
<accession>A0A6D2JN31</accession>
<feature type="transmembrane region" description="Helical" evidence="1">
    <location>
        <begin position="7"/>
        <end position="28"/>
    </location>
</feature>
<dbReference type="OrthoDB" id="1739587at2759"/>